<feature type="transmembrane region" description="Helical" evidence="1">
    <location>
        <begin position="91"/>
        <end position="109"/>
    </location>
</feature>
<dbReference type="Pfam" id="PF10840">
    <property type="entry name" value="DUF2645"/>
    <property type="match status" value="1"/>
</dbReference>
<feature type="transmembrane region" description="Helical" evidence="1">
    <location>
        <begin position="12"/>
        <end position="35"/>
    </location>
</feature>
<comment type="caution">
    <text evidence="2">The sequence shown here is derived from an EMBL/GenBank/DDBJ whole genome shotgun (WGS) entry which is preliminary data.</text>
</comment>
<dbReference type="RefSeq" id="WP_120062944.1">
    <property type="nucleotide sequence ID" value="NZ_QZWH01000001.1"/>
</dbReference>
<evidence type="ECO:0000256" key="1">
    <source>
        <dbReference type="SAM" id="Phobius"/>
    </source>
</evidence>
<accession>A0A3A5JYF6</accession>
<feature type="transmembrane region" description="Helical" evidence="1">
    <location>
        <begin position="61"/>
        <end position="79"/>
    </location>
</feature>
<keyword evidence="1" id="KW-0472">Membrane</keyword>
<protein>
    <submittedName>
        <fullName evidence="2">DUF2645 family protein</fullName>
    </submittedName>
</protein>
<dbReference type="AlphaFoldDB" id="A0A3A5JYF6"/>
<keyword evidence="1" id="KW-1133">Transmembrane helix</keyword>
<sequence length="111" mass="12740">MMKSTQPITLCQLINPFFLAWYLLCLAIITFFAYIDSPATYGDDAVHTYCTILESGDDSRAFTVPVSLLFMLPLFIKLWRSLVARQFTPSILIALLLVYLLWSFFGVYYSC</sequence>
<reference evidence="2 3" key="1">
    <citation type="submission" date="2018-09" db="EMBL/GenBank/DDBJ databases">
        <title>Draft genome sequence of Buttiauxella izardii CCUG 35510T.</title>
        <authorList>
            <person name="Salva-Serra F."/>
            <person name="Marathe N."/>
            <person name="Moore E."/>
            <person name="Stadler-Svensson L."/>
            <person name="Engstrom-Jakobsson H."/>
        </authorList>
    </citation>
    <scope>NUCLEOTIDE SEQUENCE [LARGE SCALE GENOMIC DNA]</scope>
    <source>
        <strain evidence="2 3">CCUG 35510</strain>
    </source>
</reference>
<keyword evidence="1" id="KW-0812">Transmembrane</keyword>
<dbReference type="InterPro" id="IPR022553">
    <property type="entry name" value="DUF2645"/>
</dbReference>
<proteinExistence type="predicted"/>
<name>A0A3A5JYF6_9ENTR</name>
<gene>
    <name evidence="2" type="ORF">D6029_00905</name>
</gene>
<keyword evidence="3" id="KW-1185">Reference proteome</keyword>
<evidence type="ECO:0000313" key="2">
    <source>
        <dbReference type="EMBL" id="RJT28056.1"/>
    </source>
</evidence>
<dbReference type="EMBL" id="QZWH01000001">
    <property type="protein sequence ID" value="RJT28056.1"/>
    <property type="molecule type" value="Genomic_DNA"/>
</dbReference>
<evidence type="ECO:0000313" key="3">
    <source>
        <dbReference type="Proteomes" id="UP000276295"/>
    </source>
</evidence>
<organism evidence="2 3">
    <name type="scientific">Buttiauxella izardii</name>
    <dbReference type="NCBI Taxonomy" id="82991"/>
    <lineage>
        <taxon>Bacteria</taxon>
        <taxon>Pseudomonadati</taxon>
        <taxon>Pseudomonadota</taxon>
        <taxon>Gammaproteobacteria</taxon>
        <taxon>Enterobacterales</taxon>
        <taxon>Enterobacteriaceae</taxon>
        <taxon>Buttiauxella</taxon>
    </lineage>
</organism>
<dbReference type="Proteomes" id="UP000276295">
    <property type="component" value="Unassembled WGS sequence"/>
</dbReference>